<dbReference type="Pfam" id="PF05637">
    <property type="entry name" value="Glyco_transf_34"/>
    <property type="match status" value="1"/>
</dbReference>
<dbReference type="KEGG" id="zju:107424920"/>
<keyword evidence="8" id="KW-1185">Reference proteome</keyword>
<dbReference type="AlphaFoldDB" id="A0A6P4A921"/>
<reference evidence="9" key="1">
    <citation type="submission" date="2025-08" db="UniProtKB">
        <authorList>
            <consortium name="RefSeq"/>
        </authorList>
    </citation>
    <scope>IDENTIFICATION</scope>
    <source>
        <tissue evidence="9">Seedling</tissue>
    </source>
</reference>
<dbReference type="PANTHER" id="PTHR31311:SF17">
    <property type="entry name" value="GALACTOSYL TRANSFERASE GMA12_MNN10 FAMILY PROTEIN"/>
    <property type="match status" value="1"/>
</dbReference>
<dbReference type="RefSeq" id="XP_015890298.3">
    <property type="nucleotide sequence ID" value="XM_016034812.4"/>
</dbReference>
<accession>A0A6P4A921</accession>
<feature type="transmembrane region" description="Helical" evidence="7">
    <location>
        <begin position="12"/>
        <end position="34"/>
    </location>
</feature>
<keyword evidence="7" id="KW-0472">Membrane</keyword>
<evidence type="ECO:0000256" key="6">
    <source>
        <dbReference type="ARBA" id="ARBA00023034"/>
    </source>
</evidence>
<organism evidence="8 9">
    <name type="scientific">Ziziphus jujuba</name>
    <name type="common">Chinese jujube</name>
    <name type="synonym">Ziziphus sativa</name>
    <dbReference type="NCBI Taxonomy" id="326968"/>
    <lineage>
        <taxon>Eukaryota</taxon>
        <taxon>Viridiplantae</taxon>
        <taxon>Streptophyta</taxon>
        <taxon>Embryophyta</taxon>
        <taxon>Tracheophyta</taxon>
        <taxon>Spermatophyta</taxon>
        <taxon>Magnoliopsida</taxon>
        <taxon>eudicotyledons</taxon>
        <taxon>Gunneridae</taxon>
        <taxon>Pentapetalae</taxon>
        <taxon>rosids</taxon>
        <taxon>fabids</taxon>
        <taxon>Rosales</taxon>
        <taxon>Rhamnaceae</taxon>
        <taxon>Paliureae</taxon>
        <taxon>Ziziphus</taxon>
    </lineage>
</organism>
<sequence length="432" mass="50720">MATLTHRTKDWSCFAVALLFLPLFIIFWCFAYPFTITNSYYLWRIGPSLLNCAQTDANLHHQDHPYHISFYDDPELSYSVENRVTNWDEKRKHWLKHHPSYSAGARDRVLLVTGSQPSPCKNPIGDHLLLRLFKNKVDYCRIHGYDVFYNHAFLHPKMDSYWAKLPIILAAMMAHPEAEWIWWMDSDAAVTDMEFKIPLDRYDNHNLVVHGWPDMVYDDKDNKSWTGLNAGVILIRNCQWSMDLINEWAQMGPNSPNYEKWGQILRATFKDKPFPLPDDQSSLIYLLFTQREKWENKTYLEGEYYLEAYWIGVVGSYDNITDGYEEIEKGANELRRRHAERDSEWYAKLREARMKNETTVRRPFVTHFTGCQPCSGEHNPMYSGDSCWNQIRRALNFADNQVLRNYGFVHTDLDSSSVISMPFDYPSSDGPS</sequence>
<dbReference type="Gene3D" id="3.90.550.10">
    <property type="entry name" value="Spore Coat Polysaccharide Biosynthesis Protein SpsA, Chain A"/>
    <property type="match status" value="1"/>
</dbReference>
<evidence type="ECO:0000313" key="8">
    <source>
        <dbReference type="Proteomes" id="UP001652623"/>
    </source>
</evidence>
<dbReference type="GO" id="GO:0005768">
    <property type="term" value="C:endosome"/>
    <property type="evidence" value="ECO:0007669"/>
    <property type="project" value="TreeGrafter"/>
</dbReference>
<evidence type="ECO:0000256" key="2">
    <source>
        <dbReference type="ARBA" id="ARBA00005664"/>
    </source>
</evidence>
<keyword evidence="3" id="KW-0328">Glycosyltransferase</keyword>
<dbReference type="GeneID" id="107424920"/>
<gene>
    <name evidence="9" type="primary">LOC107424920</name>
</gene>
<evidence type="ECO:0000256" key="1">
    <source>
        <dbReference type="ARBA" id="ARBA00004323"/>
    </source>
</evidence>
<proteinExistence type="inferred from homology"/>
<evidence type="ECO:0000256" key="5">
    <source>
        <dbReference type="ARBA" id="ARBA00022968"/>
    </source>
</evidence>
<evidence type="ECO:0000313" key="9">
    <source>
        <dbReference type="RefSeq" id="XP_015890298.3"/>
    </source>
</evidence>
<dbReference type="GO" id="GO:0005802">
    <property type="term" value="C:trans-Golgi network"/>
    <property type="evidence" value="ECO:0007669"/>
    <property type="project" value="TreeGrafter"/>
</dbReference>
<keyword evidence="5" id="KW-0735">Signal-anchor</keyword>
<keyword evidence="6" id="KW-0333">Golgi apparatus</keyword>
<dbReference type="Proteomes" id="UP001652623">
    <property type="component" value="Chromosome 7"/>
</dbReference>
<protein>
    <submittedName>
        <fullName evidence="9">Glycosyltransferase 6</fullName>
    </submittedName>
</protein>
<keyword evidence="7" id="KW-0812">Transmembrane</keyword>
<dbReference type="PANTHER" id="PTHR31311">
    <property type="entry name" value="XYLOGLUCAN 6-XYLOSYLTRANSFERASE 5-RELATED-RELATED"/>
    <property type="match status" value="1"/>
</dbReference>
<dbReference type="InterPro" id="IPR008630">
    <property type="entry name" value="Glyco_trans_34"/>
</dbReference>
<evidence type="ECO:0000256" key="7">
    <source>
        <dbReference type="SAM" id="Phobius"/>
    </source>
</evidence>
<keyword evidence="7" id="KW-1133">Transmembrane helix</keyword>
<keyword evidence="4" id="KW-0808">Transferase</keyword>
<evidence type="ECO:0000256" key="3">
    <source>
        <dbReference type="ARBA" id="ARBA00022676"/>
    </source>
</evidence>
<dbReference type="GO" id="GO:0008378">
    <property type="term" value="F:galactosyltransferase activity"/>
    <property type="evidence" value="ECO:0007669"/>
    <property type="project" value="TreeGrafter"/>
</dbReference>
<dbReference type="InParanoid" id="A0A6P4A921"/>
<comment type="subcellular location">
    <subcellularLocation>
        <location evidence="1">Golgi apparatus membrane</location>
        <topology evidence="1">Single-pass type II membrane protein</topology>
    </subcellularLocation>
</comment>
<name>A0A6P4A921_ZIZJJ</name>
<dbReference type="GO" id="GO:0000139">
    <property type="term" value="C:Golgi membrane"/>
    <property type="evidence" value="ECO:0007669"/>
    <property type="project" value="UniProtKB-SubCell"/>
</dbReference>
<comment type="similarity">
    <text evidence="2">Belongs to the glycosyltransferase 34 family.</text>
</comment>
<dbReference type="InterPro" id="IPR029044">
    <property type="entry name" value="Nucleotide-diphossugar_trans"/>
</dbReference>
<evidence type="ECO:0000256" key="4">
    <source>
        <dbReference type="ARBA" id="ARBA00022679"/>
    </source>
</evidence>